<feature type="transmembrane region" description="Helical" evidence="7">
    <location>
        <begin position="230"/>
        <end position="250"/>
    </location>
</feature>
<evidence type="ECO:0000313" key="8">
    <source>
        <dbReference type="EMBL" id="TDO39048.1"/>
    </source>
</evidence>
<evidence type="ECO:0000256" key="2">
    <source>
        <dbReference type="ARBA" id="ARBA00022475"/>
    </source>
</evidence>
<keyword evidence="2" id="KW-1003">Cell membrane</keyword>
<feature type="transmembrane region" description="Helical" evidence="7">
    <location>
        <begin position="432"/>
        <end position="454"/>
    </location>
</feature>
<feature type="transmembrane region" description="Helical" evidence="7">
    <location>
        <begin position="289"/>
        <end position="311"/>
    </location>
</feature>
<feature type="transmembrane region" description="Helical" evidence="7">
    <location>
        <begin position="129"/>
        <end position="146"/>
    </location>
</feature>
<proteinExistence type="predicted"/>
<keyword evidence="3 7" id="KW-0812">Transmembrane</keyword>
<keyword evidence="9" id="KW-1185">Reference proteome</keyword>
<feature type="transmembrane region" description="Helical" evidence="7">
    <location>
        <begin position="44"/>
        <end position="67"/>
    </location>
</feature>
<dbReference type="EMBL" id="SNWR01000001">
    <property type="protein sequence ID" value="TDO39048.1"/>
    <property type="molecule type" value="Genomic_DNA"/>
</dbReference>
<feature type="transmembrane region" description="Helical" evidence="7">
    <location>
        <begin position="12"/>
        <end position="38"/>
    </location>
</feature>
<evidence type="ECO:0000256" key="3">
    <source>
        <dbReference type="ARBA" id="ARBA00022692"/>
    </source>
</evidence>
<evidence type="ECO:0000256" key="5">
    <source>
        <dbReference type="ARBA" id="ARBA00023136"/>
    </source>
</evidence>
<feature type="transmembrane region" description="Helical" evidence="7">
    <location>
        <begin position="195"/>
        <end position="218"/>
    </location>
</feature>
<dbReference type="GO" id="GO:0022857">
    <property type="term" value="F:transmembrane transporter activity"/>
    <property type="evidence" value="ECO:0007669"/>
    <property type="project" value="InterPro"/>
</dbReference>
<protein>
    <submittedName>
        <fullName evidence="8">Amino acid transporter</fullName>
    </submittedName>
</protein>
<keyword evidence="5 7" id="KW-0472">Membrane</keyword>
<dbReference type="PANTHER" id="PTHR42770">
    <property type="entry name" value="AMINO ACID TRANSPORTER-RELATED"/>
    <property type="match status" value="1"/>
</dbReference>
<evidence type="ECO:0000256" key="6">
    <source>
        <dbReference type="SAM" id="MobiDB-lite"/>
    </source>
</evidence>
<name>A0A4V3C7U7_9ACTN</name>
<evidence type="ECO:0000313" key="9">
    <source>
        <dbReference type="Proteomes" id="UP000294901"/>
    </source>
</evidence>
<dbReference type="Gene3D" id="1.20.1740.10">
    <property type="entry name" value="Amino acid/polyamine transporter I"/>
    <property type="match status" value="1"/>
</dbReference>
<evidence type="ECO:0000256" key="4">
    <source>
        <dbReference type="ARBA" id="ARBA00022989"/>
    </source>
</evidence>
<dbReference type="OrthoDB" id="137613at2"/>
<dbReference type="PIRSF" id="PIRSF006060">
    <property type="entry name" value="AA_transporter"/>
    <property type="match status" value="1"/>
</dbReference>
<evidence type="ECO:0000256" key="7">
    <source>
        <dbReference type="SAM" id="Phobius"/>
    </source>
</evidence>
<keyword evidence="4 7" id="KW-1133">Transmembrane helix</keyword>
<feature type="transmembrane region" description="Helical" evidence="7">
    <location>
        <begin position="153"/>
        <end position="175"/>
    </location>
</feature>
<dbReference type="AlphaFoldDB" id="A0A4V3C7U7"/>
<organism evidence="8 9">
    <name type="scientific">Paractinoplanes brasiliensis</name>
    <dbReference type="NCBI Taxonomy" id="52695"/>
    <lineage>
        <taxon>Bacteria</taxon>
        <taxon>Bacillati</taxon>
        <taxon>Actinomycetota</taxon>
        <taxon>Actinomycetes</taxon>
        <taxon>Micromonosporales</taxon>
        <taxon>Micromonosporaceae</taxon>
        <taxon>Paractinoplanes</taxon>
    </lineage>
</organism>
<dbReference type="InterPro" id="IPR050367">
    <property type="entry name" value="APC_superfamily"/>
</dbReference>
<dbReference type="Proteomes" id="UP000294901">
    <property type="component" value="Unassembled WGS sequence"/>
</dbReference>
<feature type="region of interest" description="Disordered" evidence="6">
    <location>
        <begin position="477"/>
        <end position="501"/>
    </location>
</feature>
<comment type="caution">
    <text evidence="8">The sequence shown here is derived from an EMBL/GenBank/DDBJ whole genome shotgun (WGS) entry which is preliminary data.</text>
</comment>
<comment type="subcellular location">
    <subcellularLocation>
        <location evidence="1">Cell membrane</location>
        <topology evidence="1">Multi-pass membrane protein</topology>
    </subcellularLocation>
</comment>
<feature type="transmembrane region" description="Helical" evidence="7">
    <location>
        <begin position="331"/>
        <end position="354"/>
    </location>
</feature>
<gene>
    <name evidence="8" type="ORF">C8E87_2723</name>
</gene>
<reference evidence="8 9" key="1">
    <citation type="submission" date="2019-03" db="EMBL/GenBank/DDBJ databases">
        <title>Sequencing the genomes of 1000 actinobacteria strains.</title>
        <authorList>
            <person name="Klenk H.-P."/>
        </authorList>
    </citation>
    <scope>NUCLEOTIDE SEQUENCE [LARGE SCALE GENOMIC DNA]</scope>
    <source>
        <strain evidence="8 9">DSM 43805</strain>
    </source>
</reference>
<dbReference type="RefSeq" id="WP_133873430.1">
    <property type="nucleotide sequence ID" value="NZ_BOMD01000069.1"/>
</dbReference>
<dbReference type="InterPro" id="IPR002293">
    <property type="entry name" value="AA/rel_permease1"/>
</dbReference>
<dbReference type="GO" id="GO:0005886">
    <property type="term" value="C:plasma membrane"/>
    <property type="evidence" value="ECO:0007669"/>
    <property type="project" value="UniProtKB-SubCell"/>
</dbReference>
<feature type="transmembrane region" description="Helical" evidence="7">
    <location>
        <begin position="399"/>
        <end position="420"/>
    </location>
</feature>
<dbReference type="Pfam" id="PF13520">
    <property type="entry name" value="AA_permease_2"/>
    <property type="match status" value="1"/>
</dbReference>
<dbReference type="PANTHER" id="PTHR42770:SF16">
    <property type="entry name" value="AMINO ACID PERMEASE"/>
    <property type="match status" value="1"/>
</dbReference>
<feature type="transmembrane region" description="Helical" evidence="7">
    <location>
        <begin position="366"/>
        <end position="387"/>
    </location>
</feature>
<sequence>MGTTLAPGRLGAAAVAFFALAATAPIAVLINVVPAAYATGGGPLVPLSFLAAGVILIFFAVGWSAMAHRAPFAGALYTYITRGLGRPAGIGAAWLALVCYQALQLGFYGMLGVAAAPLLRSWFGLGADWWMVAAACWLLVTLCGTIRSEVVSGLVALLVLTEIAVAAGFTAANAIDPAGEGLTRASIVPSGPDTTTFGLLLAVALLAFAGFETTGPYAEESIRPRRDPGLATYAVVATVAVLLAAASWSLSAATGATRITEVSRARGSELLFDLAAERLAPWAVTLGRLMLLTGLFAAVLALHQAMARYLFALGRERVLPAGLGHTSPRTLAPRSASLTQSAVAAFLLAGAALAGVADPPLAGRRLVIAGGLGLLVLLVATSVAALLHLNQVPNGEGAWTRFVAPLLSTVGLGSIGYLAFRDLGALFGVRGEVWILPVVLAGVALAGTAHALVLRRARPVIYAGIGQGGVPVVVTPKVPQPLPEPREPRMPGAHRPERVKR</sequence>
<evidence type="ECO:0000256" key="1">
    <source>
        <dbReference type="ARBA" id="ARBA00004651"/>
    </source>
</evidence>
<accession>A0A4V3C7U7</accession>